<name>A0A226DSM4_FOLCA</name>
<evidence type="ECO:0000256" key="1">
    <source>
        <dbReference type="SAM" id="Phobius"/>
    </source>
</evidence>
<dbReference type="AlphaFoldDB" id="A0A226DSM4"/>
<feature type="transmembrane region" description="Helical" evidence="1">
    <location>
        <begin position="102"/>
        <end position="120"/>
    </location>
</feature>
<accession>A0A226DSM4</accession>
<feature type="transmembrane region" description="Helical" evidence="1">
    <location>
        <begin position="12"/>
        <end position="30"/>
    </location>
</feature>
<comment type="caution">
    <text evidence="2">The sequence shown here is derived from an EMBL/GenBank/DDBJ whole genome shotgun (WGS) entry which is preliminary data.</text>
</comment>
<proteinExistence type="predicted"/>
<evidence type="ECO:0000313" key="2">
    <source>
        <dbReference type="EMBL" id="OXA48219.1"/>
    </source>
</evidence>
<organism evidence="2 3">
    <name type="scientific">Folsomia candida</name>
    <name type="common">Springtail</name>
    <dbReference type="NCBI Taxonomy" id="158441"/>
    <lineage>
        <taxon>Eukaryota</taxon>
        <taxon>Metazoa</taxon>
        <taxon>Ecdysozoa</taxon>
        <taxon>Arthropoda</taxon>
        <taxon>Hexapoda</taxon>
        <taxon>Collembola</taxon>
        <taxon>Entomobryomorpha</taxon>
        <taxon>Isotomoidea</taxon>
        <taxon>Isotomidae</taxon>
        <taxon>Proisotominae</taxon>
        <taxon>Folsomia</taxon>
    </lineage>
</organism>
<feature type="transmembrane region" description="Helical" evidence="1">
    <location>
        <begin position="132"/>
        <end position="155"/>
    </location>
</feature>
<dbReference type="EMBL" id="LNIX01000012">
    <property type="protein sequence ID" value="OXA48219.1"/>
    <property type="molecule type" value="Genomic_DNA"/>
</dbReference>
<reference evidence="2 3" key="1">
    <citation type="submission" date="2015-12" db="EMBL/GenBank/DDBJ databases">
        <title>The genome of Folsomia candida.</title>
        <authorList>
            <person name="Faddeeva A."/>
            <person name="Derks M.F."/>
            <person name="Anvar Y."/>
            <person name="Smit S."/>
            <person name="Van Straalen N."/>
            <person name="Roelofs D."/>
        </authorList>
    </citation>
    <scope>NUCLEOTIDE SEQUENCE [LARGE SCALE GENOMIC DNA]</scope>
    <source>
        <strain evidence="2 3">VU population</strain>
        <tissue evidence="2">Whole body</tissue>
    </source>
</reference>
<gene>
    <name evidence="2" type="ORF">Fcan01_17287</name>
</gene>
<dbReference type="Proteomes" id="UP000198287">
    <property type="component" value="Unassembled WGS sequence"/>
</dbReference>
<keyword evidence="1" id="KW-0472">Membrane</keyword>
<feature type="transmembrane region" description="Helical" evidence="1">
    <location>
        <begin position="76"/>
        <end position="96"/>
    </location>
</feature>
<sequence>MFCKLMRFFVPFAAGAFVVTTVLKFILLTFSPCTPPFLLSIVEDCGRTEVALGPFVLGILHVFECWMAWHMVTAGGWYTLYIIFAGIESILSYIFILEKILPALLITSPSLQMVMLYVCINHHGDIAMPGFLVFPLLAGEAVIVNILVFTLASFVNSASAKVLADFSGKVKGLREKDVV</sequence>
<keyword evidence="1" id="KW-1133">Transmembrane helix</keyword>
<protein>
    <submittedName>
        <fullName evidence="2">Uncharacterized protein</fullName>
    </submittedName>
</protein>
<feature type="non-terminal residue" evidence="2">
    <location>
        <position position="179"/>
    </location>
</feature>
<keyword evidence="1" id="KW-0812">Transmembrane</keyword>
<evidence type="ECO:0000313" key="3">
    <source>
        <dbReference type="Proteomes" id="UP000198287"/>
    </source>
</evidence>
<keyword evidence="3" id="KW-1185">Reference proteome</keyword>